<dbReference type="Gene3D" id="3.40.50.150">
    <property type="entry name" value="Vaccinia Virus protein VP39"/>
    <property type="match status" value="1"/>
</dbReference>
<keyword evidence="8" id="KW-1185">Reference proteome</keyword>
<proteinExistence type="inferred from homology"/>
<dbReference type="GO" id="GO:0009307">
    <property type="term" value="P:DNA restriction-modification system"/>
    <property type="evidence" value="ECO:0007669"/>
    <property type="project" value="UniProtKB-KW"/>
</dbReference>
<keyword evidence="3" id="KW-0808">Transferase</keyword>
<feature type="coiled-coil region" evidence="5">
    <location>
        <begin position="1558"/>
        <end position="1585"/>
    </location>
</feature>
<dbReference type="InterPro" id="IPR029063">
    <property type="entry name" value="SAM-dependent_MTases_sf"/>
</dbReference>
<dbReference type="SUPFAM" id="SSF53335">
    <property type="entry name" value="S-adenosyl-L-methionine-dependent methyltransferases"/>
    <property type="match status" value="1"/>
</dbReference>
<dbReference type="GO" id="GO:0032259">
    <property type="term" value="P:methylation"/>
    <property type="evidence" value="ECO:0007669"/>
    <property type="project" value="UniProtKB-KW"/>
</dbReference>
<name>A0A2T3ITT4_9GAMM</name>
<evidence type="ECO:0000256" key="3">
    <source>
        <dbReference type="ARBA" id="ARBA00022679"/>
    </source>
</evidence>
<reference evidence="7 8" key="1">
    <citation type="submission" date="2018-03" db="EMBL/GenBank/DDBJ databases">
        <title>Whole genome sequencing of Histamine producing bacteria.</title>
        <authorList>
            <person name="Butler K."/>
        </authorList>
    </citation>
    <scope>NUCLEOTIDE SEQUENCE [LARGE SCALE GENOMIC DNA]</scope>
    <source>
        <strain evidence="7 8">JCM 13586</strain>
    </source>
</reference>
<dbReference type="InterPro" id="IPR052933">
    <property type="entry name" value="DNA_Protect_Modify"/>
</dbReference>
<feature type="domain" description="DNA methylase adenine-specific" evidence="6">
    <location>
        <begin position="61"/>
        <end position="256"/>
    </location>
</feature>
<evidence type="ECO:0000256" key="4">
    <source>
        <dbReference type="ARBA" id="ARBA00022747"/>
    </source>
</evidence>
<dbReference type="OrthoDB" id="9814088at2"/>
<protein>
    <recommendedName>
        <fullName evidence="6">DNA methylase adenine-specific domain-containing protein</fullName>
    </recommendedName>
</protein>
<evidence type="ECO:0000256" key="1">
    <source>
        <dbReference type="ARBA" id="ARBA00006594"/>
    </source>
</evidence>
<dbReference type="Gene3D" id="3.40.50.300">
    <property type="entry name" value="P-loop containing nucleotide triphosphate hydrolases"/>
    <property type="match status" value="2"/>
</dbReference>
<evidence type="ECO:0000256" key="2">
    <source>
        <dbReference type="ARBA" id="ARBA00022603"/>
    </source>
</evidence>
<dbReference type="PANTHER" id="PTHR41313">
    <property type="entry name" value="ADENINE-SPECIFIC METHYLTRANSFERASE"/>
    <property type="match status" value="1"/>
</dbReference>
<dbReference type="PRINTS" id="PR00507">
    <property type="entry name" value="N12N6MTFRASE"/>
</dbReference>
<gene>
    <name evidence="7" type="ORF">C9I99_21570</name>
</gene>
<dbReference type="SUPFAM" id="SSF52540">
    <property type="entry name" value="P-loop containing nucleoside triphosphate hydrolases"/>
    <property type="match status" value="2"/>
</dbReference>
<evidence type="ECO:0000313" key="8">
    <source>
        <dbReference type="Proteomes" id="UP000241222"/>
    </source>
</evidence>
<comment type="caution">
    <text evidence="7">The sequence shown here is derived from an EMBL/GenBank/DDBJ whole genome shotgun (WGS) entry which is preliminary data.</text>
</comment>
<dbReference type="GO" id="GO:0008170">
    <property type="term" value="F:N-methyltransferase activity"/>
    <property type="evidence" value="ECO:0007669"/>
    <property type="project" value="InterPro"/>
</dbReference>
<dbReference type="InterPro" id="IPR003356">
    <property type="entry name" value="DNA_methylase_A-5"/>
</dbReference>
<keyword evidence="2" id="KW-0489">Methyltransferase</keyword>
<sequence length="1586" mass="177523">MLNTIQAIEIANQQATCPTTLNQSEIDKLNAFNGFGSLAKAFECDSKNKQLRDSFLSADDFNSAHNSTLTSFFTPEKVIKAIYTYLELVGVSQPCKVLEPALGSGRFIDYAPAHLKGNFTGIELDRTTGLIARLKHQSERIYINQRFENVQFDEPFSLCVTNPPYGDMRAHDLRYGRKLSVHNYFALRAIDELHDSGVSVMVVSTWLMDSQTSITRKLLSQKAKLLAAVRLPNAVFCSEGVSLPVDIIVLQKGTGEESPKWIDSETTINPTGKINLNQHYIENPECVLGDINSPNIPTHTCQVDGDADDAINSIVPALLSQCDEIHLEIPTIDNVAVSQDSLVELPQSNLSLFEIGYLEGALYRRISDSINLDGDVLKNHQELNLSIAKEKRLIAYLAIKDTLKALVKAEQDNISETHIEALRQTLNYHHTTFIDKFGPLQRSHNKSVLGECSFYNRTKAIESDYQKADKSEGIEESYNLAPIMSKRVFRPYEAPQSASNPIHALSISISEYASVNLNRISKLLNKTVDETQNLLLDNELAFKNPQTGEFEVAAQYLSGNILEKINQCPSTNEYIRNLAALNRVMPTPLTADKISVSIGASWVPSKYYEEFVLSLMGNKAKPKVLYTAGGWIVQIDGWGFHTKSAVEYGTERRDFESLFASALNTSKVVVTDTVNDKQVVNEQETALANQKLELIASEFEDFIFADVQRRTHLEELYNQQFNTYVVPDYSSLGEHLQFVGSALTPRSFQKTLVARGLLTDNMLADCAVGSGKSWVFASLSLIAKQVNKSARSLIVMPNSLVSQFHDSFLATYPHANLICLDNSLDARQRQERLMTALASDFDLLIVAASTFKSIEAPRDIQVELMEEQLQELEQCISDADDKEINTRRLLKMKDKVSNQLNELVNTPMLPGITFSDLRISQLMVDECQEWKSLFYNTAMTGVRGLNSPTGSKAAFDLFVKTRAVQSKGGKVIFGTGTTISNSCIEAVTWIRFLCPSLKHLHNTDSFIKTFATPQTKLELSPTGRNFKAYTTISRFVNMPELQRIYRQFAEVVTEDQLTKLLPPLADGRPAIPQLKDGKVKSIVLDISSDQDTIFNQLVEDAKTITKKNNMLKIMNTARVASLDARFVNPYAVNHNNVVSAAIKEIKRLHHQSKHFKGNVLVFCDRGVSNRHRAASIKEINELFRKAEAGDSFAIQQTNGLSKSEAFATLSSAYSIYDELETELKKDGINVAVVQDFKTPAAKAKLKRDFNAGKVNVLIGSSFSLGAGWNLNERLVSALHLDMPLRSSDWTQRNGRILRQGNKAYEAGYINEVEVMNFSTTKTLDSWFMALLERKQNFVRQFQNGVINSDVRVYEPEDETIDFGSLSAILADDPLMLERVKLQHNYKKLSLLKAAHRRTTFALQNDLNQYNRRFFKLANELKLYKADKGVLTNLESFVLTCGTPIHGKGLEARVSHVLSNYQLRSADKYHLLASNDDLRIEGNFSGGLPSYRIAGNASYEVFMTNPWGRGNSILNAAAKTLAKISSTYDSAYAAMTRLAELVNDTNIQLNKPFKHDAELSQTKQRLQQVELLLVEQQQQQEQLEQAA</sequence>
<evidence type="ECO:0000313" key="7">
    <source>
        <dbReference type="EMBL" id="PSU31776.1"/>
    </source>
</evidence>
<dbReference type="InterPro" id="IPR027417">
    <property type="entry name" value="P-loop_NTPase"/>
</dbReference>
<dbReference type="Proteomes" id="UP000241222">
    <property type="component" value="Unassembled WGS sequence"/>
</dbReference>
<dbReference type="InterPro" id="IPR002052">
    <property type="entry name" value="DNA_methylase_N6_adenine_CS"/>
</dbReference>
<evidence type="ECO:0000259" key="6">
    <source>
        <dbReference type="Pfam" id="PF02384"/>
    </source>
</evidence>
<organism evidence="7 8">
    <name type="scientific">Photobacterium lutimaris</name>
    <dbReference type="NCBI Taxonomy" id="388278"/>
    <lineage>
        <taxon>Bacteria</taxon>
        <taxon>Pseudomonadati</taxon>
        <taxon>Pseudomonadota</taxon>
        <taxon>Gammaproteobacteria</taxon>
        <taxon>Vibrionales</taxon>
        <taxon>Vibrionaceae</taxon>
        <taxon>Photobacterium</taxon>
    </lineage>
</organism>
<dbReference type="GO" id="GO:0003677">
    <property type="term" value="F:DNA binding"/>
    <property type="evidence" value="ECO:0007669"/>
    <property type="project" value="InterPro"/>
</dbReference>
<comment type="similarity">
    <text evidence="1">Belongs to the N(4)/N(6)-methyltransferase family.</text>
</comment>
<evidence type="ECO:0000256" key="5">
    <source>
        <dbReference type="SAM" id="Coils"/>
    </source>
</evidence>
<dbReference type="EMBL" id="PYMH01000013">
    <property type="protein sequence ID" value="PSU31776.1"/>
    <property type="molecule type" value="Genomic_DNA"/>
</dbReference>
<keyword evidence="4" id="KW-0680">Restriction system</keyword>
<dbReference type="RefSeq" id="WP_107350906.1">
    <property type="nucleotide sequence ID" value="NZ_PYMH01000013.1"/>
</dbReference>
<dbReference type="PROSITE" id="PS00092">
    <property type="entry name" value="N6_MTASE"/>
    <property type="match status" value="1"/>
</dbReference>
<keyword evidence="5" id="KW-0175">Coiled coil</keyword>
<dbReference type="PANTHER" id="PTHR41313:SF1">
    <property type="entry name" value="DNA METHYLASE ADENINE-SPECIFIC DOMAIN-CONTAINING PROTEIN"/>
    <property type="match status" value="1"/>
</dbReference>
<dbReference type="Pfam" id="PF02384">
    <property type="entry name" value="N6_Mtase"/>
    <property type="match status" value="1"/>
</dbReference>
<accession>A0A2T3ITT4</accession>